<keyword evidence="2" id="KW-0812">Transmembrane</keyword>
<feature type="region of interest" description="Disordered" evidence="1">
    <location>
        <begin position="419"/>
        <end position="463"/>
    </location>
</feature>
<organism evidence="5 6">
    <name type="scientific">Rhodopirellula islandica</name>
    <dbReference type="NCBI Taxonomy" id="595434"/>
    <lineage>
        <taxon>Bacteria</taxon>
        <taxon>Pseudomonadati</taxon>
        <taxon>Planctomycetota</taxon>
        <taxon>Planctomycetia</taxon>
        <taxon>Pirellulales</taxon>
        <taxon>Pirellulaceae</taxon>
        <taxon>Rhodopirellula</taxon>
    </lineage>
</organism>
<evidence type="ECO:0000259" key="3">
    <source>
        <dbReference type="Pfam" id="PF00326"/>
    </source>
</evidence>
<dbReference type="SUPFAM" id="SSF53474">
    <property type="entry name" value="alpha/beta-Hydrolases"/>
    <property type="match status" value="1"/>
</dbReference>
<proteinExistence type="predicted"/>
<protein>
    <submittedName>
        <fullName evidence="5">Dipeptidyl peptidase IV</fullName>
    </submittedName>
</protein>
<dbReference type="GO" id="GO:0008239">
    <property type="term" value="F:dipeptidyl-peptidase activity"/>
    <property type="evidence" value="ECO:0007669"/>
    <property type="project" value="TreeGrafter"/>
</dbReference>
<dbReference type="GO" id="GO:0006508">
    <property type="term" value="P:proteolysis"/>
    <property type="evidence" value="ECO:0007669"/>
    <property type="project" value="InterPro"/>
</dbReference>
<dbReference type="SUPFAM" id="SSF82171">
    <property type="entry name" value="DPP6 N-terminal domain-like"/>
    <property type="match status" value="1"/>
</dbReference>
<dbReference type="PANTHER" id="PTHR11731:SF193">
    <property type="entry name" value="DIPEPTIDYL PEPTIDASE 9"/>
    <property type="match status" value="1"/>
</dbReference>
<accession>A0A0J1BDH9</accession>
<comment type="caution">
    <text evidence="5">The sequence shown here is derived from an EMBL/GenBank/DDBJ whole genome shotgun (WGS) entry which is preliminary data.</text>
</comment>
<dbReference type="Gene3D" id="3.40.50.1820">
    <property type="entry name" value="alpha/beta hydrolase"/>
    <property type="match status" value="1"/>
</dbReference>
<evidence type="ECO:0000313" key="6">
    <source>
        <dbReference type="Proteomes" id="UP000036367"/>
    </source>
</evidence>
<feature type="region of interest" description="Disordered" evidence="1">
    <location>
        <begin position="139"/>
        <end position="183"/>
    </location>
</feature>
<dbReference type="InterPro" id="IPR001375">
    <property type="entry name" value="Peptidase_S9_cat"/>
</dbReference>
<dbReference type="InterPro" id="IPR050278">
    <property type="entry name" value="Serine_Prot_S9B/DPPIV"/>
</dbReference>
<dbReference type="Pfam" id="PF00930">
    <property type="entry name" value="DPPIV_N"/>
    <property type="match status" value="1"/>
</dbReference>
<feature type="domain" description="Peptidase S9 prolyl oligopeptidase catalytic" evidence="3">
    <location>
        <begin position="687"/>
        <end position="887"/>
    </location>
</feature>
<sequence length="892" mass="101510">MIRQSDGIRFCRDSSPFSHLQSLRSNMLRFSVPLTIVLVTTSLFPAVTFAQKNKKNNAKDELKLEDLFPEKSIFGPSARRPEFSADGRYAAYLYRPYNERRHGNDLWVYDFKTGKAKRITDIGMMSEFQRSSRIVIEDRLKKHKGDSDQDDEKSDKPTRSDDEEDDQDDAEEAETEKTEEELEAEREIYLNVSDKDADDEYAPAYSGIASFQWHPTENRMLLISEGDVYLINDLDTSEPVRLTKTDERESQVAFLPDGSGYTVRRDNAVLRFTFGEHLVEQLSPKLPSGENLSRYEISPDGKRMVLVSRTKDSSGGRTVDIIRYRDRFAKSDRVSRTVSDDEVKPQTIKVYLFEFDAAETEQADLIQIFDETIDEPRDIISSPRWSLDNEQVTFCFFDQENAEVQILLSKWPSGEELAEATKKAKRERQKEFQKDMSEAKEKDKEDQTPGRRGPRGGSPAAPERLKIEAKTVYLFKHYGGPNTPSMVSPDFAGDSKSIVFISEQSGFRHVHLLDPLYESVRQLTSGRFEVYPIRLSDDHTQLFVTATKESAAQQMVYVLDLEDGELTRLNKEDGNFSDVAISNDGKRMIGNHVTYGELTELVAQNEKKKVTRITDSHPEKTQSLIDIEPEFFDYENRLGHTISGMMFKPKGWKKRDKHPLLIYVYGGPLGNRHSVNDGSYSADGYFFQMYMAQKHGYVTIVVDPRGQSGYGGLFEKSNYEQVGKPQVEDLVDGVKFMTENFNTDDQRVAIYGWSFGGFQTQMCLYTEPDVFQVGMAGAGPTQWENYNSWYTTGTVGPSRKGTPDQEKYSLVPLAKNLEGKLLLVHGMEDTNVLFQDTMAVYRALLKAGKETNVELFLDPTGGHGLGGDVKRLGRMRKYEEFLLRTIGPGESD</sequence>
<gene>
    <name evidence="5" type="ORF">RISK_003227</name>
</gene>
<dbReference type="InterPro" id="IPR029058">
    <property type="entry name" value="AB_hydrolase_fold"/>
</dbReference>
<evidence type="ECO:0000256" key="1">
    <source>
        <dbReference type="SAM" id="MobiDB-lite"/>
    </source>
</evidence>
<dbReference type="InterPro" id="IPR002469">
    <property type="entry name" value="Peptidase_S9B_N"/>
</dbReference>
<keyword evidence="2" id="KW-1133">Transmembrane helix</keyword>
<keyword evidence="6" id="KW-1185">Reference proteome</keyword>
<evidence type="ECO:0000256" key="2">
    <source>
        <dbReference type="SAM" id="Phobius"/>
    </source>
</evidence>
<feature type="compositionally biased region" description="Acidic residues" evidence="1">
    <location>
        <begin position="161"/>
        <end position="183"/>
    </location>
</feature>
<feature type="compositionally biased region" description="Basic and acidic residues" evidence="1">
    <location>
        <begin position="428"/>
        <end position="449"/>
    </location>
</feature>
<feature type="domain" description="Dipeptidylpeptidase IV N-terminal" evidence="4">
    <location>
        <begin position="491"/>
        <end position="591"/>
    </location>
</feature>
<dbReference type="GO" id="GO:0008236">
    <property type="term" value="F:serine-type peptidase activity"/>
    <property type="evidence" value="ECO:0007669"/>
    <property type="project" value="InterPro"/>
</dbReference>
<dbReference type="PANTHER" id="PTHR11731">
    <property type="entry name" value="PROTEASE FAMILY S9B,C DIPEPTIDYL-PEPTIDASE IV-RELATED"/>
    <property type="match status" value="1"/>
</dbReference>
<name>A0A0J1BDH9_RHOIS</name>
<feature type="transmembrane region" description="Helical" evidence="2">
    <location>
        <begin position="30"/>
        <end position="50"/>
    </location>
</feature>
<evidence type="ECO:0000313" key="5">
    <source>
        <dbReference type="EMBL" id="KLU04605.1"/>
    </source>
</evidence>
<dbReference type="STRING" id="595434.RISK_003227"/>
<dbReference type="Gene3D" id="2.140.10.30">
    <property type="entry name" value="Dipeptidylpeptidase IV, N-terminal domain"/>
    <property type="match status" value="2"/>
</dbReference>
<dbReference type="PATRIC" id="fig|595434.4.peg.3081"/>
<evidence type="ECO:0000259" key="4">
    <source>
        <dbReference type="Pfam" id="PF00930"/>
    </source>
</evidence>
<keyword evidence="2" id="KW-0472">Membrane</keyword>
<dbReference type="Proteomes" id="UP000036367">
    <property type="component" value="Unassembled WGS sequence"/>
</dbReference>
<dbReference type="AlphaFoldDB" id="A0A0J1BDH9"/>
<dbReference type="EMBL" id="LECT01000026">
    <property type="protein sequence ID" value="KLU04605.1"/>
    <property type="molecule type" value="Genomic_DNA"/>
</dbReference>
<reference evidence="5" key="1">
    <citation type="submission" date="2015-05" db="EMBL/GenBank/DDBJ databases">
        <title>Permanent draft genome of Rhodopirellula islandicus K833.</title>
        <authorList>
            <person name="Kizina J."/>
            <person name="Richter M."/>
            <person name="Glockner F.O."/>
            <person name="Harder J."/>
        </authorList>
    </citation>
    <scope>NUCLEOTIDE SEQUENCE [LARGE SCALE GENOMIC DNA]</scope>
    <source>
        <strain evidence="5">K833</strain>
    </source>
</reference>
<dbReference type="Pfam" id="PF00326">
    <property type="entry name" value="Peptidase_S9"/>
    <property type="match status" value="1"/>
</dbReference>